<dbReference type="HOGENOM" id="CLU_001103_19_2_1"/>
<dbReference type="Gene3D" id="3.40.50.300">
    <property type="entry name" value="P-loop containing nucleotide triphosphate hydrolases"/>
    <property type="match status" value="1"/>
</dbReference>
<feature type="domain" description="Helicase ATP-binding" evidence="6">
    <location>
        <begin position="41"/>
        <end position="213"/>
    </location>
</feature>
<reference evidence="7 8" key="1">
    <citation type="submission" date="2014-04" db="EMBL/GenBank/DDBJ databases">
        <title>Evolutionary Origins and Diversification of the Mycorrhizal Mutualists.</title>
        <authorList>
            <consortium name="DOE Joint Genome Institute"/>
            <consortium name="Mycorrhizal Genomics Consortium"/>
            <person name="Kohler A."/>
            <person name="Kuo A."/>
            <person name="Nagy L.G."/>
            <person name="Floudas D."/>
            <person name="Copeland A."/>
            <person name="Barry K.W."/>
            <person name="Cichocki N."/>
            <person name="Veneault-Fourrey C."/>
            <person name="LaButti K."/>
            <person name="Lindquist E.A."/>
            <person name="Lipzen A."/>
            <person name="Lundell T."/>
            <person name="Morin E."/>
            <person name="Murat C."/>
            <person name="Riley R."/>
            <person name="Ohm R."/>
            <person name="Sun H."/>
            <person name="Tunlid A."/>
            <person name="Henrissat B."/>
            <person name="Grigoriev I.V."/>
            <person name="Hibbett D.S."/>
            <person name="Martin F."/>
        </authorList>
    </citation>
    <scope>NUCLEOTIDE SEQUENCE [LARGE SCALE GENOMIC DNA]</scope>
    <source>
        <strain evidence="7 8">Koide BX008</strain>
    </source>
</reference>
<dbReference type="PROSITE" id="PS51192">
    <property type="entry name" value="HELICASE_ATP_BIND_1"/>
    <property type="match status" value="1"/>
</dbReference>
<dbReference type="Pfam" id="PF00270">
    <property type="entry name" value="DEAD"/>
    <property type="match status" value="1"/>
</dbReference>
<dbReference type="GO" id="GO:0005737">
    <property type="term" value="C:cytoplasm"/>
    <property type="evidence" value="ECO:0007669"/>
    <property type="project" value="TreeGrafter"/>
</dbReference>
<dbReference type="SUPFAM" id="SSF52540">
    <property type="entry name" value="P-loop containing nucleoside triphosphate hydrolases"/>
    <property type="match status" value="1"/>
</dbReference>
<dbReference type="Proteomes" id="UP000054549">
    <property type="component" value="Unassembled WGS sequence"/>
</dbReference>
<dbReference type="EMBL" id="KN818744">
    <property type="protein sequence ID" value="KIL54450.1"/>
    <property type="molecule type" value="Genomic_DNA"/>
</dbReference>
<keyword evidence="8" id="KW-1185">Reference proteome</keyword>
<dbReference type="STRING" id="946122.A0A0C2RW33"/>
<dbReference type="GO" id="GO:0003677">
    <property type="term" value="F:DNA binding"/>
    <property type="evidence" value="ECO:0007669"/>
    <property type="project" value="UniProtKB-KW"/>
</dbReference>
<dbReference type="InterPro" id="IPR011545">
    <property type="entry name" value="DEAD/DEAH_box_helicase_dom"/>
</dbReference>
<dbReference type="GO" id="GO:0043138">
    <property type="term" value="F:3'-5' DNA helicase activity"/>
    <property type="evidence" value="ECO:0007669"/>
    <property type="project" value="UniProtKB-EC"/>
</dbReference>
<comment type="similarity">
    <text evidence="1">Belongs to the helicase family. RecQ subfamily.</text>
</comment>
<protein>
    <recommendedName>
        <fullName evidence="5">DNA 3'-5' helicase</fullName>
        <ecNumber evidence="5">5.6.2.4</ecNumber>
    </recommendedName>
</protein>
<dbReference type="InParanoid" id="A0A0C2RW33"/>
<evidence type="ECO:0000313" key="8">
    <source>
        <dbReference type="Proteomes" id="UP000054549"/>
    </source>
</evidence>
<dbReference type="PANTHER" id="PTHR13710:SF105">
    <property type="entry name" value="ATP-DEPENDENT DNA HELICASE Q1"/>
    <property type="match status" value="1"/>
</dbReference>
<evidence type="ECO:0000256" key="3">
    <source>
        <dbReference type="ARBA" id="ARBA00023235"/>
    </source>
</evidence>
<dbReference type="GO" id="GO:0009378">
    <property type="term" value="F:four-way junction helicase activity"/>
    <property type="evidence" value="ECO:0007669"/>
    <property type="project" value="TreeGrafter"/>
</dbReference>
<evidence type="ECO:0000259" key="6">
    <source>
        <dbReference type="PROSITE" id="PS51192"/>
    </source>
</evidence>
<proteinExistence type="inferred from homology"/>
<evidence type="ECO:0000256" key="1">
    <source>
        <dbReference type="ARBA" id="ARBA00005446"/>
    </source>
</evidence>
<comment type="catalytic activity">
    <reaction evidence="4">
        <text>Couples ATP hydrolysis with the unwinding of duplex DNA by translocating in the 3'-5' direction.</text>
        <dbReference type="EC" id="5.6.2.4"/>
    </reaction>
</comment>
<keyword evidence="3" id="KW-0413">Isomerase</keyword>
<dbReference type="SMART" id="SM00487">
    <property type="entry name" value="DEXDc"/>
    <property type="match status" value="1"/>
</dbReference>
<name>A0A0C2RW33_AMAMK</name>
<evidence type="ECO:0000256" key="4">
    <source>
        <dbReference type="ARBA" id="ARBA00034617"/>
    </source>
</evidence>
<dbReference type="InterPro" id="IPR027417">
    <property type="entry name" value="P-loop_NTPase"/>
</dbReference>
<dbReference type="PANTHER" id="PTHR13710">
    <property type="entry name" value="DNA HELICASE RECQ FAMILY MEMBER"/>
    <property type="match status" value="1"/>
</dbReference>
<dbReference type="EC" id="5.6.2.4" evidence="5"/>
<evidence type="ECO:0000256" key="2">
    <source>
        <dbReference type="ARBA" id="ARBA00023125"/>
    </source>
</evidence>
<sequence>MPGTATPSHAPLELPSLNEIRSRTLEKFGKRPCLWQMHICEAVLRGDRDVISIAGTGMGKTLTFWMPLLFRPHGIQLVVTPLNILGQQNVQTLEQANIKAIFISAKTATECNFQDIASFRYRVIVVNPEELMRPGGGFEKLMQDKLFNDRLISIIVDEAHCISQWGSFRSEYRQIGRLRYIQRKQCPMLVTSATLSPTVIKDVKQMLKLREENLVFSQCSIDRPNIRLAVRQIINPLKSFLDLKFLLCDWKIGD</sequence>
<dbReference type="OrthoDB" id="10261556at2759"/>
<accession>A0A0C2RW33</accession>
<feature type="non-terminal residue" evidence="7">
    <location>
        <position position="254"/>
    </location>
</feature>
<dbReference type="GO" id="GO:0005694">
    <property type="term" value="C:chromosome"/>
    <property type="evidence" value="ECO:0007669"/>
    <property type="project" value="TreeGrafter"/>
</dbReference>
<keyword evidence="2" id="KW-0238">DNA-binding</keyword>
<evidence type="ECO:0000256" key="5">
    <source>
        <dbReference type="ARBA" id="ARBA00034808"/>
    </source>
</evidence>
<dbReference type="GO" id="GO:0000724">
    <property type="term" value="P:double-strand break repair via homologous recombination"/>
    <property type="evidence" value="ECO:0007669"/>
    <property type="project" value="TreeGrafter"/>
</dbReference>
<organism evidence="7 8">
    <name type="scientific">Amanita muscaria (strain Koide BX008)</name>
    <dbReference type="NCBI Taxonomy" id="946122"/>
    <lineage>
        <taxon>Eukaryota</taxon>
        <taxon>Fungi</taxon>
        <taxon>Dikarya</taxon>
        <taxon>Basidiomycota</taxon>
        <taxon>Agaricomycotina</taxon>
        <taxon>Agaricomycetes</taxon>
        <taxon>Agaricomycetidae</taxon>
        <taxon>Agaricales</taxon>
        <taxon>Pluteineae</taxon>
        <taxon>Amanitaceae</taxon>
        <taxon>Amanita</taxon>
    </lineage>
</organism>
<dbReference type="InterPro" id="IPR014001">
    <property type="entry name" value="Helicase_ATP-bd"/>
</dbReference>
<dbReference type="GO" id="GO:0005524">
    <property type="term" value="F:ATP binding"/>
    <property type="evidence" value="ECO:0007669"/>
    <property type="project" value="InterPro"/>
</dbReference>
<gene>
    <name evidence="7" type="ORF">M378DRAFT_114019</name>
</gene>
<evidence type="ECO:0000313" key="7">
    <source>
        <dbReference type="EMBL" id="KIL54450.1"/>
    </source>
</evidence>
<dbReference type="AlphaFoldDB" id="A0A0C2RW33"/>